<dbReference type="AlphaFoldDB" id="A0A7C8DGM7"/>
<protein>
    <recommendedName>
        <fullName evidence="2">Peptidyl-prolyl cis-trans isomerase</fullName>
        <ecNumber evidence="2">5.2.1.8</ecNumber>
    </recommendedName>
</protein>
<gene>
    <name evidence="6" type="ORF">EYQ16_03825</name>
</gene>
<dbReference type="Gene3D" id="3.10.50.40">
    <property type="match status" value="1"/>
</dbReference>
<dbReference type="PROSITE" id="PS50059">
    <property type="entry name" value="FKBP_PPIASE"/>
    <property type="match status" value="1"/>
</dbReference>
<sequence>MAPRRIRKGKKPERTATPQGGRPTVALALGALMIVSVFAGVVLFLIPEDAPTITYGVEAQFLDDTIEAEQGGQSDFVLVVRNTGSHGDIFDVAVQSNDGGFDIAIEADFESVDVASGKQLPLLVHVTSPNAGLLYATLRVSSQGDPATSTSLRLYVNASGEFGNTTQHGDSADVWYAGIQASDGILFDTNIESIFKSDYPRKGSASEHYDLLTAPNVGCEATGVPDENCQGGRQMIPGFDNKLVGMREGQTLAVRILAQDAYGTNPESHALGGQDLIFFITLAAIV</sequence>
<accession>A0A7C8DGM7</accession>
<proteinExistence type="inferred from homology"/>
<keyword evidence="4" id="KW-0812">Transmembrane</keyword>
<comment type="similarity">
    <text evidence="2">Belongs to the FKBP-type PPIase family.</text>
</comment>
<dbReference type="EC" id="5.2.1.8" evidence="2"/>
<dbReference type="GO" id="GO:0003755">
    <property type="term" value="F:peptidyl-prolyl cis-trans isomerase activity"/>
    <property type="evidence" value="ECO:0007669"/>
    <property type="project" value="UniProtKB-UniRule"/>
</dbReference>
<evidence type="ECO:0000259" key="5">
    <source>
        <dbReference type="PROSITE" id="PS50059"/>
    </source>
</evidence>
<evidence type="ECO:0000313" key="6">
    <source>
        <dbReference type="EMBL" id="HIG63630.1"/>
    </source>
</evidence>
<feature type="region of interest" description="Disordered" evidence="3">
    <location>
        <begin position="1"/>
        <end position="21"/>
    </location>
</feature>
<evidence type="ECO:0000313" key="7">
    <source>
        <dbReference type="Proteomes" id="UP000589516"/>
    </source>
</evidence>
<evidence type="ECO:0000256" key="1">
    <source>
        <dbReference type="PROSITE-ProRule" id="PRU00277"/>
    </source>
</evidence>
<dbReference type="InterPro" id="IPR046357">
    <property type="entry name" value="PPIase_dom_sf"/>
</dbReference>
<comment type="catalytic activity">
    <reaction evidence="1 2">
        <text>[protein]-peptidylproline (omega=180) = [protein]-peptidylproline (omega=0)</text>
        <dbReference type="Rhea" id="RHEA:16237"/>
        <dbReference type="Rhea" id="RHEA-COMP:10747"/>
        <dbReference type="Rhea" id="RHEA-COMP:10748"/>
        <dbReference type="ChEBI" id="CHEBI:83833"/>
        <dbReference type="ChEBI" id="CHEBI:83834"/>
        <dbReference type="EC" id="5.2.1.8"/>
    </reaction>
</comment>
<dbReference type="Pfam" id="PF00254">
    <property type="entry name" value="FKBP_C"/>
    <property type="match status" value="1"/>
</dbReference>
<comment type="caution">
    <text evidence="6">The sequence shown here is derived from an EMBL/GenBank/DDBJ whole genome shotgun (WGS) entry which is preliminary data.</text>
</comment>
<keyword evidence="1 2" id="KW-0413">Isomerase</keyword>
<evidence type="ECO:0000256" key="3">
    <source>
        <dbReference type="SAM" id="MobiDB-lite"/>
    </source>
</evidence>
<keyword evidence="4" id="KW-0472">Membrane</keyword>
<dbReference type="SUPFAM" id="SSF54534">
    <property type="entry name" value="FKBP-like"/>
    <property type="match status" value="1"/>
</dbReference>
<name>A0A7C8DGM7_9ARCH</name>
<dbReference type="InterPro" id="IPR001179">
    <property type="entry name" value="PPIase_FKBP_dom"/>
</dbReference>
<reference evidence="7" key="1">
    <citation type="journal article" date="2019" name="bioRxiv">
        <title>Genome diversification in globally distributed novel marine Proteobacteria is linked to environmental adaptation.</title>
        <authorList>
            <person name="Zhou Z."/>
            <person name="Tran P.Q."/>
            <person name="Kieft K."/>
            <person name="Anantharaman K."/>
        </authorList>
    </citation>
    <scope>NUCLEOTIDE SEQUENCE [LARGE SCALE GENOMIC DNA]</scope>
</reference>
<organism evidence="6 7">
    <name type="scientific">Marine Group III euryarchaeote</name>
    <dbReference type="NCBI Taxonomy" id="2173149"/>
    <lineage>
        <taxon>Archaea</taxon>
        <taxon>Methanobacteriati</taxon>
        <taxon>Thermoplasmatota</taxon>
        <taxon>Thermoplasmata</taxon>
        <taxon>Candidatus Thermoprofundales</taxon>
    </lineage>
</organism>
<dbReference type="EMBL" id="DUAV01000025">
    <property type="protein sequence ID" value="HIG63630.1"/>
    <property type="molecule type" value="Genomic_DNA"/>
</dbReference>
<feature type="compositionally biased region" description="Basic residues" evidence="3">
    <location>
        <begin position="1"/>
        <end position="11"/>
    </location>
</feature>
<keyword evidence="4" id="KW-1133">Transmembrane helix</keyword>
<evidence type="ECO:0000256" key="2">
    <source>
        <dbReference type="RuleBase" id="RU003915"/>
    </source>
</evidence>
<dbReference type="Proteomes" id="UP000589516">
    <property type="component" value="Unassembled WGS sequence"/>
</dbReference>
<feature type="transmembrane region" description="Helical" evidence="4">
    <location>
        <begin position="21"/>
        <end position="46"/>
    </location>
</feature>
<evidence type="ECO:0000256" key="4">
    <source>
        <dbReference type="SAM" id="Phobius"/>
    </source>
</evidence>
<keyword evidence="1 2" id="KW-0697">Rotamase</keyword>
<feature type="domain" description="PPIase FKBP-type" evidence="5">
    <location>
        <begin position="169"/>
        <end position="286"/>
    </location>
</feature>